<evidence type="ECO:0000256" key="4">
    <source>
        <dbReference type="ARBA" id="ARBA00022729"/>
    </source>
</evidence>
<dbReference type="RefSeq" id="WP_338690826.1">
    <property type="nucleotide sequence ID" value="NZ_AP024702.1"/>
</dbReference>
<gene>
    <name evidence="10" type="ORF">HAHE_31470</name>
</gene>
<feature type="chain" id="PRO_5046885876" evidence="8">
    <location>
        <begin position="19"/>
        <end position="542"/>
    </location>
</feature>
<evidence type="ECO:0000256" key="1">
    <source>
        <dbReference type="ARBA" id="ARBA00001913"/>
    </source>
</evidence>
<comment type="similarity">
    <text evidence="2">Belongs to the sulfatase family.</text>
</comment>
<dbReference type="Gene3D" id="3.30.1120.10">
    <property type="match status" value="1"/>
</dbReference>
<evidence type="ECO:0000259" key="9">
    <source>
        <dbReference type="Pfam" id="PF00884"/>
    </source>
</evidence>
<keyword evidence="5" id="KW-0378">Hydrolase</keyword>
<dbReference type="Proteomes" id="UP001374893">
    <property type="component" value="Chromosome"/>
</dbReference>
<evidence type="ECO:0000313" key="11">
    <source>
        <dbReference type="Proteomes" id="UP001374893"/>
    </source>
</evidence>
<accession>A0ABN6H9H8</accession>
<dbReference type="InterPro" id="IPR050738">
    <property type="entry name" value="Sulfatase"/>
</dbReference>
<protein>
    <submittedName>
        <fullName evidence="10">Sulfatase</fullName>
    </submittedName>
</protein>
<dbReference type="EMBL" id="AP024702">
    <property type="protein sequence ID" value="BCX49239.1"/>
    <property type="molecule type" value="Genomic_DNA"/>
</dbReference>
<dbReference type="InterPro" id="IPR000917">
    <property type="entry name" value="Sulfatase_N"/>
</dbReference>
<reference evidence="10 11" key="1">
    <citation type="submission" date="2021-06" db="EMBL/GenBank/DDBJ databases">
        <title>Complete genome of Haloferula helveola possessing various polysaccharide degrading enzymes.</title>
        <authorList>
            <person name="Takami H."/>
            <person name="Huang C."/>
            <person name="Hamasaki K."/>
        </authorList>
    </citation>
    <scope>NUCLEOTIDE SEQUENCE [LARGE SCALE GENOMIC DNA]</scope>
    <source>
        <strain evidence="10 11">CN-1</strain>
    </source>
</reference>
<evidence type="ECO:0000256" key="7">
    <source>
        <dbReference type="SAM" id="MobiDB-lite"/>
    </source>
</evidence>
<feature type="compositionally biased region" description="Basic and acidic residues" evidence="7">
    <location>
        <begin position="512"/>
        <end position="542"/>
    </location>
</feature>
<proteinExistence type="inferred from homology"/>
<evidence type="ECO:0000256" key="8">
    <source>
        <dbReference type="SAM" id="SignalP"/>
    </source>
</evidence>
<dbReference type="SUPFAM" id="SSF53649">
    <property type="entry name" value="Alkaline phosphatase-like"/>
    <property type="match status" value="1"/>
</dbReference>
<dbReference type="InterPro" id="IPR017850">
    <property type="entry name" value="Alkaline_phosphatase_core_sf"/>
</dbReference>
<comment type="cofactor">
    <cofactor evidence="1">
        <name>Ca(2+)</name>
        <dbReference type="ChEBI" id="CHEBI:29108"/>
    </cofactor>
</comment>
<sequence length="542" mass="61153">MNLRSLLIGLFAASSLTAAEPKPNIVLFFIDDWAWNGTPIAMDDSMPNSKMPVVEMPNLERLAREGTKFRNAYASPQCSPSRVCLQTGQSSPRNGFTVYLNSLGQDYYNEKRSRGLPVISCIADETIDPDAVTIPEALAPLGYESAHFGKWHMRGDPSDEGYVAHDGNTDNKQGNTLHAWAEEGKAKPKRLPDDFSDPKLMFSVTERAIDFMEKRATAKKPFYIQISHYAMHAGSECLPETREKYAKHPLVQAWYRENDKDPETIKVGEDPAVWLGMAEDLDGRIGAVLDKLTELGIADNTYVVLMSDNGYRHKEFGLAGQLAQPLHAHKWWVWQGGIRVPMIVRGPGIKAGSSFEANVVNYDLLPTFVDWAGGDPETLREIDGVSLEGFLDGTKNPDPDFLNRFLYFHYPHHRTSMPHSAIVSGTDKVIHFYEKPDLPMLFDLANDEAETTNIAIKNPERHRELFDEMFRYFKEVGARIPKPNPDFDEEAEEAWHATEQYQKIKPNGPFTGKRELSQDEMAHNTTPDDPKEKKGKAPKEKR</sequence>
<evidence type="ECO:0000256" key="2">
    <source>
        <dbReference type="ARBA" id="ARBA00008779"/>
    </source>
</evidence>
<dbReference type="Gene3D" id="3.40.720.10">
    <property type="entry name" value="Alkaline Phosphatase, subunit A"/>
    <property type="match status" value="1"/>
</dbReference>
<evidence type="ECO:0000256" key="6">
    <source>
        <dbReference type="ARBA" id="ARBA00022837"/>
    </source>
</evidence>
<keyword evidence="11" id="KW-1185">Reference proteome</keyword>
<name>A0ABN6H9H8_9BACT</name>
<organism evidence="10 11">
    <name type="scientific">Haloferula helveola</name>
    <dbReference type="NCBI Taxonomy" id="490095"/>
    <lineage>
        <taxon>Bacteria</taxon>
        <taxon>Pseudomonadati</taxon>
        <taxon>Verrucomicrobiota</taxon>
        <taxon>Verrucomicrobiia</taxon>
        <taxon>Verrucomicrobiales</taxon>
        <taxon>Verrucomicrobiaceae</taxon>
        <taxon>Haloferula</taxon>
    </lineage>
</organism>
<dbReference type="PANTHER" id="PTHR42693:SF42">
    <property type="entry name" value="ARYLSULFATASE G"/>
    <property type="match status" value="1"/>
</dbReference>
<dbReference type="Pfam" id="PF00884">
    <property type="entry name" value="Sulfatase"/>
    <property type="match status" value="1"/>
</dbReference>
<evidence type="ECO:0000256" key="3">
    <source>
        <dbReference type="ARBA" id="ARBA00022723"/>
    </source>
</evidence>
<feature type="region of interest" description="Disordered" evidence="7">
    <location>
        <begin position="499"/>
        <end position="542"/>
    </location>
</feature>
<keyword evidence="3" id="KW-0479">Metal-binding</keyword>
<keyword evidence="6" id="KW-0106">Calcium</keyword>
<dbReference type="PANTHER" id="PTHR42693">
    <property type="entry name" value="ARYLSULFATASE FAMILY MEMBER"/>
    <property type="match status" value="1"/>
</dbReference>
<evidence type="ECO:0000313" key="10">
    <source>
        <dbReference type="EMBL" id="BCX49239.1"/>
    </source>
</evidence>
<feature type="signal peptide" evidence="8">
    <location>
        <begin position="1"/>
        <end position="18"/>
    </location>
</feature>
<keyword evidence="4 8" id="KW-0732">Signal</keyword>
<evidence type="ECO:0000256" key="5">
    <source>
        <dbReference type="ARBA" id="ARBA00022801"/>
    </source>
</evidence>
<feature type="domain" description="Sulfatase N-terminal" evidence="9">
    <location>
        <begin position="23"/>
        <end position="373"/>
    </location>
</feature>